<proteinExistence type="predicted"/>
<name>A0A517TWT0_9BACT</name>
<evidence type="ECO:0000313" key="3">
    <source>
        <dbReference type="Proteomes" id="UP000317909"/>
    </source>
</evidence>
<dbReference type="EMBL" id="CP036339">
    <property type="protein sequence ID" value="QDT72827.1"/>
    <property type="molecule type" value="Genomic_DNA"/>
</dbReference>
<reference evidence="2 3" key="1">
    <citation type="submission" date="2019-02" db="EMBL/GenBank/DDBJ databases">
        <title>Deep-cultivation of Planctomycetes and their phenomic and genomic characterization uncovers novel biology.</title>
        <authorList>
            <person name="Wiegand S."/>
            <person name="Jogler M."/>
            <person name="Boedeker C."/>
            <person name="Pinto D."/>
            <person name="Vollmers J."/>
            <person name="Rivas-Marin E."/>
            <person name="Kohn T."/>
            <person name="Peeters S.H."/>
            <person name="Heuer A."/>
            <person name="Rast P."/>
            <person name="Oberbeckmann S."/>
            <person name="Bunk B."/>
            <person name="Jeske O."/>
            <person name="Meyerdierks A."/>
            <person name="Storesund J.E."/>
            <person name="Kallscheuer N."/>
            <person name="Luecker S."/>
            <person name="Lage O.M."/>
            <person name="Pohl T."/>
            <person name="Merkel B.J."/>
            <person name="Hornburger P."/>
            <person name="Mueller R.-W."/>
            <person name="Bruemmer F."/>
            <person name="Labrenz M."/>
            <person name="Spormann A.M."/>
            <person name="Op den Camp H."/>
            <person name="Overmann J."/>
            <person name="Amann R."/>
            <person name="Jetten M.S.M."/>
            <person name="Mascher T."/>
            <person name="Medema M.H."/>
            <person name="Devos D.P."/>
            <person name="Kaster A.-K."/>
            <person name="Ovreas L."/>
            <person name="Rohde M."/>
            <person name="Galperin M.Y."/>
            <person name="Jogler C."/>
        </authorList>
    </citation>
    <scope>NUCLEOTIDE SEQUENCE [LARGE SCALE GENOMIC DNA]</scope>
    <source>
        <strain evidence="2 3">I41</strain>
    </source>
</reference>
<dbReference type="AlphaFoldDB" id="A0A517TWT0"/>
<keyword evidence="3" id="KW-1185">Reference proteome</keyword>
<gene>
    <name evidence="2" type="ORF">I41_20120</name>
</gene>
<protein>
    <submittedName>
        <fullName evidence="2">Uncharacterized protein</fullName>
    </submittedName>
</protein>
<evidence type="ECO:0000313" key="2">
    <source>
        <dbReference type="EMBL" id="QDT72827.1"/>
    </source>
</evidence>
<dbReference type="KEGG" id="llh:I41_20120"/>
<organism evidence="2 3">
    <name type="scientific">Lacipirellula limnantheis</name>
    <dbReference type="NCBI Taxonomy" id="2528024"/>
    <lineage>
        <taxon>Bacteria</taxon>
        <taxon>Pseudomonadati</taxon>
        <taxon>Planctomycetota</taxon>
        <taxon>Planctomycetia</taxon>
        <taxon>Pirellulales</taxon>
        <taxon>Lacipirellulaceae</taxon>
        <taxon>Lacipirellula</taxon>
    </lineage>
</organism>
<accession>A0A517TWT0</accession>
<feature type="region of interest" description="Disordered" evidence="1">
    <location>
        <begin position="36"/>
        <end position="73"/>
    </location>
</feature>
<dbReference type="Proteomes" id="UP000317909">
    <property type="component" value="Chromosome"/>
</dbReference>
<evidence type="ECO:0000256" key="1">
    <source>
        <dbReference type="SAM" id="MobiDB-lite"/>
    </source>
</evidence>
<sequence>MRKERFGSGSHSAVQHDYKFPSAFRIHHSALNKKGSALASSTNAEPRPFQTEAAALNPFRPLEHASRTAWPSG</sequence>